<gene>
    <name evidence="1" type="ORF">KUCAC02_022367</name>
</gene>
<evidence type="ECO:0000313" key="2">
    <source>
        <dbReference type="Proteomes" id="UP001057452"/>
    </source>
</evidence>
<sequence length="163" mass="16947">GPGGLSGDNEILGPASVSKGAIDYDEYVMPYLHQAIKTTRRTASLSSLKTLDAENNSGPLPLLNDLNPDLLLLSVALREDPARGTQAPPTPASRELSKHAYITMGEPVPSAAICCHPSIPLPCAPGATLFSVSPVERVRTGAAVQVWNGSRRAVADAGPEASP</sequence>
<protein>
    <submittedName>
        <fullName evidence="1">Uncharacterized protein</fullName>
    </submittedName>
</protein>
<evidence type="ECO:0000313" key="1">
    <source>
        <dbReference type="EMBL" id="KAI4828262.1"/>
    </source>
</evidence>
<feature type="non-terminal residue" evidence="1">
    <location>
        <position position="1"/>
    </location>
</feature>
<dbReference type="Proteomes" id="UP001057452">
    <property type="component" value="Chromosome 4"/>
</dbReference>
<keyword evidence="2" id="KW-1185">Reference proteome</keyword>
<dbReference type="EMBL" id="CM043788">
    <property type="protein sequence ID" value="KAI4828262.1"/>
    <property type="molecule type" value="Genomic_DNA"/>
</dbReference>
<accession>A0ACB9XP09</accession>
<proteinExistence type="predicted"/>
<organism evidence="1 2">
    <name type="scientific">Chaenocephalus aceratus</name>
    <name type="common">Blackfin icefish</name>
    <name type="synonym">Chaenichthys aceratus</name>
    <dbReference type="NCBI Taxonomy" id="36190"/>
    <lineage>
        <taxon>Eukaryota</taxon>
        <taxon>Metazoa</taxon>
        <taxon>Chordata</taxon>
        <taxon>Craniata</taxon>
        <taxon>Vertebrata</taxon>
        <taxon>Euteleostomi</taxon>
        <taxon>Actinopterygii</taxon>
        <taxon>Neopterygii</taxon>
        <taxon>Teleostei</taxon>
        <taxon>Neoteleostei</taxon>
        <taxon>Acanthomorphata</taxon>
        <taxon>Eupercaria</taxon>
        <taxon>Perciformes</taxon>
        <taxon>Notothenioidei</taxon>
        <taxon>Channichthyidae</taxon>
        <taxon>Chaenocephalus</taxon>
    </lineage>
</organism>
<reference evidence="1" key="1">
    <citation type="submission" date="2022-05" db="EMBL/GenBank/DDBJ databases">
        <title>Chromosome-level genome of Chaenocephalus aceratus.</title>
        <authorList>
            <person name="Park H."/>
        </authorList>
    </citation>
    <scope>NUCLEOTIDE SEQUENCE</scope>
    <source>
        <strain evidence="1">KU_202001</strain>
    </source>
</reference>
<name>A0ACB9XP09_CHAAC</name>
<comment type="caution">
    <text evidence="1">The sequence shown here is derived from an EMBL/GenBank/DDBJ whole genome shotgun (WGS) entry which is preliminary data.</text>
</comment>